<keyword evidence="1" id="KW-0378">Hydrolase</keyword>
<dbReference type="Gene3D" id="1.10.150.240">
    <property type="entry name" value="Putative phosphatase, domain 2"/>
    <property type="match status" value="1"/>
</dbReference>
<dbReference type="InterPro" id="IPR036412">
    <property type="entry name" value="HAD-like_sf"/>
</dbReference>
<dbReference type="Gene3D" id="3.40.50.1000">
    <property type="entry name" value="HAD superfamily/HAD-like"/>
    <property type="match status" value="1"/>
</dbReference>
<dbReference type="InterPro" id="IPR023214">
    <property type="entry name" value="HAD_sf"/>
</dbReference>
<dbReference type="PANTHER" id="PTHR43611">
    <property type="entry name" value="ALPHA-D-GLUCOSE 1-PHOSPHATE PHOSPHATASE"/>
    <property type="match status" value="1"/>
</dbReference>
<dbReference type="PANTHER" id="PTHR43611:SF3">
    <property type="entry name" value="FLAVIN MONONUCLEOTIDE HYDROLASE 1, CHLOROPLATIC"/>
    <property type="match status" value="1"/>
</dbReference>
<dbReference type="InterPro" id="IPR006439">
    <property type="entry name" value="HAD-SF_hydro_IA"/>
</dbReference>
<dbReference type="SUPFAM" id="SSF56784">
    <property type="entry name" value="HAD-like"/>
    <property type="match status" value="1"/>
</dbReference>
<dbReference type="InterPro" id="IPR023198">
    <property type="entry name" value="PGP-like_dom2"/>
</dbReference>
<dbReference type="NCBIfam" id="TIGR01509">
    <property type="entry name" value="HAD-SF-IA-v3"/>
    <property type="match status" value="1"/>
</dbReference>
<dbReference type="GO" id="GO:0016787">
    <property type="term" value="F:hydrolase activity"/>
    <property type="evidence" value="ECO:0007669"/>
    <property type="project" value="UniProtKB-KW"/>
</dbReference>
<dbReference type="Proteomes" id="UP000316801">
    <property type="component" value="Unassembled WGS sequence"/>
</dbReference>
<name>A0A549TEY7_9HYPH</name>
<dbReference type="EMBL" id="VJMG01000011">
    <property type="protein sequence ID" value="TRL40850.1"/>
    <property type="molecule type" value="Genomic_DNA"/>
</dbReference>
<accession>A0A549TEY7</accession>
<gene>
    <name evidence="1" type="ORF">FNA46_06020</name>
</gene>
<reference evidence="1 2" key="1">
    <citation type="submission" date="2019-07" db="EMBL/GenBank/DDBJ databases">
        <title>Ln-dependent methylotrophs.</title>
        <authorList>
            <person name="Tani A."/>
        </authorList>
    </citation>
    <scope>NUCLEOTIDE SEQUENCE [LARGE SCALE GENOMIC DNA]</scope>
    <source>
        <strain evidence="1 2">SM12</strain>
    </source>
</reference>
<dbReference type="SFLD" id="SFLDG01129">
    <property type="entry name" value="C1.5:_HAD__Beta-PGM__Phosphata"/>
    <property type="match status" value="1"/>
</dbReference>
<dbReference type="SFLD" id="SFLDS00003">
    <property type="entry name" value="Haloacid_Dehalogenase"/>
    <property type="match status" value="1"/>
</dbReference>
<dbReference type="Pfam" id="PF00702">
    <property type="entry name" value="Hydrolase"/>
    <property type="match status" value="1"/>
</dbReference>
<evidence type="ECO:0000313" key="1">
    <source>
        <dbReference type="EMBL" id="TRL40850.1"/>
    </source>
</evidence>
<dbReference type="RefSeq" id="WP_143124195.1">
    <property type="nucleotide sequence ID" value="NZ_VJMG01000011.1"/>
</dbReference>
<organism evidence="1 2">
    <name type="scientific">Rhizobium straminoryzae</name>
    <dbReference type="NCBI Taxonomy" id="1387186"/>
    <lineage>
        <taxon>Bacteria</taxon>
        <taxon>Pseudomonadati</taxon>
        <taxon>Pseudomonadota</taxon>
        <taxon>Alphaproteobacteria</taxon>
        <taxon>Hyphomicrobiales</taxon>
        <taxon>Rhizobiaceae</taxon>
        <taxon>Rhizobium/Agrobacterium group</taxon>
        <taxon>Rhizobium</taxon>
    </lineage>
</organism>
<proteinExistence type="predicted"/>
<evidence type="ECO:0000313" key="2">
    <source>
        <dbReference type="Proteomes" id="UP000316801"/>
    </source>
</evidence>
<sequence length="217" mass="24153">MDRDELRMQQGLGTPRLVVFDVGGVLVRLDHGAREAHLRPASEGSLDLPALAATNRQFRLGEIGADTYIERISRIYAVSRRAVEQAEAAFLAGVFPDMAAYVRRLRQHVRVVCLSNTQILHWQAILDHWLGPDFFDACYLSHEMGMEKPQADIYAELARREGVSGADIVFIDDTPENIEAAKEAGWTDSILHVSEAATMQAIDNSLHRAQPAAAMRF</sequence>
<keyword evidence="2" id="KW-1185">Reference proteome</keyword>
<dbReference type="AlphaFoldDB" id="A0A549TEY7"/>
<protein>
    <submittedName>
        <fullName evidence="1">HAD-IA family hydrolase</fullName>
    </submittedName>
</protein>
<comment type="caution">
    <text evidence="1">The sequence shown here is derived from an EMBL/GenBank/DDBJ whole genome shotgun (WGS) entry which is preliminary data.</text>
</comment>